<feature type="transmembrane region" description="Helical" evidence="6">
    <location>
        <begin position="150"/>
        <end position="171"/>
    </location>
</feature>
<keyword evidence="5 6" id="KW-0472">Membrane</keyword>
<feature type="domain" description="ABC-2 type transporter transmembrane" evidence="7">
    <location>
        <begin position="57"/>
        <end position="246"/>
    </location>
</feature>
<evidence type="ECO:0000256" key="6">
    <source>
        <dbReference type="SAM" id="Phobius"/>
    </source>
</evidence>
<dbReference type="EMBL" id="NKXO01000003">
    <property type="protein sequence ID" value="PKQ70733.1"/>
    <property type="molecule type" value="Genomic_DNA"/>
</dbReference>
<evidence type="ECO:0000256" key="5">
    <source>
        <dbReference type="ARBA" id="ARBA00023136"/>
    </source>
</evidence>
<dbReference type="InterPro" id="IPR051449">
    <property type="entry name" value="ABC-2_transporter_component"/>
</dbReference>
<evidence type="ECO:0000256" key="3">
    <source>
        <dbReference type="ARBA" id="ARBA00022692"/>
    </source>
</evidence>
<dbReference type="InterPro" id="IPR019860">
    <property type="entry name" value="Motility-assoc_ABC_perm_GldF"/>
</dbReference>
<dbReference type="OrthoDB" id="9794512at2"/>
<dbReference type="GO" id="GO:0005886">
    <property type="term" value="C:plasma membrane"/>
    <property type="evidence" value="ECO:0007669"/>
    <property type="project" value="UniProtKB-SubCell"/>
</dbReference>
<dbReference type="NCBIfam" id="TIGR03518">
    <property type="entry name" value="ABC_perm_GldF"/>
    <property type="match status" value="1"/>
</dbReference>
<keyword evidence="9" id="KW-1185">Reference proteome</keyword>
<gene>
    <name evidence="8" type="ORF">Rain11_0270</name>
</gene>
<keyword evidence="3 6" id="KW-0812">Transmembrane</keyword>
<dbReference type="PANTHER" id="PTHR30294:SF29">
    <property type="entry name" value="MULTIDRUG ABC TRANSPORTER PERMEASE YBHS-RELATED"/>
    <property type="match status" value="1"/>
</dbReference>
<feature type="transmembrane region" description="Helical" evidence="6">
    <location>
        <begin position="96"/>
        <end position="120"/>
    </location>
</feature>
<accession>A0A2N3IKJ7</accession>
<dbReference type="RefSeq" id="WP_101357536.1">
    <property type="nucleotide sequence ID" value="NZ_NKXO01000003.1"/>
</dbReference>
<dbReference type="GO" id="GO:0140359">
    <property type="term" value="F:ABC-type transporter activity"/>
    <property type="evidence" value="ECO:0007669"/>
    <property type="project" value="InterPro"/>
</dbReference>
<evidence type="ECO:0000259" key="7">
    <source>
        <dbReference type="Pfam" id="PF12698"/>
    </source>
</evidence>
<organism evidence="8 9">
    <name type="scientific">Raineya orbicola</name>
    <dbReference type="NCBI Taxonomy" id="2016530"/>
    <lineage>
        <taxon>Bacteria</taxon>
        <taxon>Pseudomonadati</taxon>
        <taxon>Bacteroidota</taxon>
        <taxon>Cytophagia</taxon>
        <taxon>Cytophagales</taxon>
        <taxon>Raineyaceae</taxon>
        <taxon>Raineya</taxon>
    </lineage>
</organism>
<dbReference type="PANTHER" id="PTHR30294">
    <property type="entry name" value="MEMBRANE COMPONENT OF ABC TRANSPORTER YHHJ-RELATED"/>
    <property type="match status" value="1"/>
</dbReference>
<dbReference type="Proteomes" id="UP000233387">
    <property type="component" value="Unassembled WGS sequence"/>
</dbReference>
<evidence type="ECO:0000313" key="8">
    <source>
        <dbReference type="EMBL" id="PKQ70733.1"/>
    </source>
</evidence>
<feature type="transmembrane region" description="Helical" evidence="6">
    <location>
        <begin position="178"/>
        <end position="195"/>
    </location>
</feature>
<reference evidence="8 9" key="1">
    <citation type="submission" date="2017-06" db="EMBL/GenBank/DDBJ databases">
        <title>Raineya orbicola gen. nov., sp. nov. a slightly thermophilic bacterium of the phylum Bacteroidetes and the description of Raineyaceae fam. nov.</title>
        <authorList>
            <person name="Albuquerque L."/>
            <person name="Polonia A.R.M."/>
            <person name="Barroso C."/>
            <person name="Froufe H.J.C."/>
            <person name="Lage O."/>
            <person name="Lobo-Da-Cunha A."/>
            <person name="Egas C."/>
            <person name="Da Costa M.S."/>
        </authorList>
    </citation>
    <scope>NUCLEOTIDE SEQUENCE [LARGE SCALE GENOMIC DNA]</scope>
    <source>
        <strain evidence="8 9">SPSPC-11</strain>
    </source>
</reference>
<evidence type="ECO:0000256" key="4">
    <source>
        <dbReference type="ARBA" id="ARBA00022989"/>
    </source>
</evidence>
<evidence type="ECO:0000313" key="9">
    <source>
        <dbReference type="Proteomes" id="UP000233387"/>
    </source>
</evidence>
<dbReference type="AlphaFoldDB" id="A0A2N3IKJ7"/>
<dbReference type="InterPro" id="IPR013525">
    <property type="entry name" value="ABC2_TM"/>
</dbReference>
<feature type="transmembrane region" description="Helical" evidence="6">
    <location>
        <begin position="12"/>
        <end position="34"/>
    </location>
</feature>
<feature type="transmembrane region" description="Helical" evidence="6">
    <location>
        <begin position="233"/>
        <end position="251"/>
    </location>
</feature>
<keyword evidence="2" id="KW-1003">Cell membrane</keyword>
<evidence type="ECO:0000256" key="1">
    <source>
        <dbReference type="ARBA" id="ARBA00004651"/>
    </source>
</evidence>
<dbReference type="Pfam" id="PF12698">
    <property type="entry name" value="ABC2_membrane_3"/>
    <property type="match status" value="1"/>
</dbReference>
<name>A0A2N3IKJ7_9BACT</name>
<comment type="caution">
    <text evidence="8">The sequence shown here is derived from an EMBL/GenBank/DDBJ whole genome shotgun (WGS) entry which is preliminary data.</text>
</comment>
<comment type="subcellular location">
    <subcellularLocation>
        <location evidence="1">Cell membrane</location>
        <topology evidence="1">Multi-pass membrane protein</topology>
    </subcellularLocation>
</comment>
<protein>
    <submittedName>
        <fullName evidence="8">Gliding motility-associated ABC transporter permease protein GldF</fullName>
    </submittedName>
</protein>
<sequence length="255" mass="28699">MWIILQKEIRLFFSSLIAYMVLGAFLVAMGLMVWVLDIGGLTVLNYGYADLSKFFWVSPFIFMFLVPAITMRSFAEEKKSGTIELLYTRPIGEWNILLGKYTAAVLLLLFALLPTLLYVYSVYDLSTVEIKDKQTGEVVLKNTMDLASIIGSYLALVLLGATFTAIGILASSFTKDQIVAFILAVFLCFVLYFGFEGISRIDETADFAYFIKQIGIDFHYTAMSKGLIDSRNLVYFVVLIGFILFLTKLNLSKRA</sequence>
<evidence type="ECO:0000256" key="2">
    <source>
        <dbReference type="ARBA" id="ARBA00022475"/>
    </source>
</evidence>
<proteinExistence type="predicted"/>
<feature type="transmembrane region" description="Helical" evidence="6">
    <location>
        <begin position="54"/>
        <end position="75"/>
    </location>
</feature>
<keyword evidence="4 6" id="KW-1133">Transmembrane helix</keyword>